<sequence length="123" mass="13111">MNKLLTLTLPSDGGGLTIPDPIGTNSPVSRVNGKFNSSQTIGEMVGALIPYIFAFAGIILFVMFVMAGFTLLTAVGNKEKIAKGSAMMTSSIIGFVIIFVAFWIMQLLEMIFGINLGFKGLTL</sequence>
<feature type="transmembrane region" description="Helical" evidence="1">
    <location>
        <begin position="48"/>
        <end position="72"/>
    </location>
</feature>
<dbReference type="AlphaFoldDB" id="A0A2H0B7J5"/>
<name>A0A2H0B7J5_9BACT</name>
<keyword evidence="1" id="KW-0472">Membrane</keyword>
<feature type="transmembrane region" description="Helical" evidence="1">
    <location>
        <begin position="92"/>
        <end position="118"/>
    </location>
</feature>
<comment type="caution">
    <text evidence="2">The sequence shown here is derived from an EMBL/GenBank/DDBJ whole genome shotgun (WGS) entry which is preliminary data.</text>
</comment>
<accession>A0A2H0B7J5</accession>
<keyword evidence="1" id="KW-0812">Transmembrane</keyword>
<evidence type="ECO:0000256" key="1">
    <source>
        <dbReference type="SAM" id="Phobius"/>
    </source>
</evidence>
<dbReference type="Proteomes" id="UP000229459">
    <property type="component" value="Unassembled WGS sequence"/>
</dbReference>
<dbReference type="EMBL" id="PCSR01000003">
    <property type="protein sequence ID" value="PIP53594.1"/>
    <property type="molecule type" value="Genomic_DNA"/>
</dbReference>
<gene>
    <name evidence="2" type="ORF">COX08_00140</name>
</gene>
<organism evidence="2 3">
    <name type="scientific">Candidatus Beckwithbacteria bacterium CG23_combo_of_CG06-09_8_20_14_all_34_8</name>
    <dbReference type="NCBI Taxonomy" id="1974497"/>
    <lineage>
        <taxon>Bacteria</taxon>
        <taxon>Candidatus Beckwithiibacteriota</taxon>
    </lineage>
</organism>
<protein>
    <submittedName>
        <fullName evidence="2">Uncharacterized protein</fullName>
    </submittedName>
</protein>
<reference evidence="2 3" key="1">
    <citation type="submission" date="2017-09" db="EMBL/GenBank/DDBJ databases">
        <title>Depth-based differentiation of microbial function through sediment-hosted aquifers and enrichment of novel symbionts in the deep terrestrial subsurface.</title>
        <authorList>
            <person name="Probst A.J."/>
            <person name="Ladd B."/>
            <person name="Jarett J.K."/>
            <person name="Geller-Mcgrath D.E."/>
            <person name="Sieber C.M."/>
            <person name="Emerson J.B."/>
            <person name="Anantharaman K."/>
            <person name="Thomas B.C."/>
            <person name="Malmstrom R."/>
            <person name="Stieglmeier M."/>
            <person name="Klingl A."/>
            <person name="Woyke T."/>
            <person name="Ryan C.M."/>
            <person name="Banfield J.F."/>
        </authorList>
    </citation>
    <scope>NUCLEOTIDE SEQUENCE [LARGE SCALE GENOMIC DNA]</scope>
    <source>
        <strain evidence="2">CG23_combo_of_CG06-09_8_20_14_all_34_8</strain>
    </source>
</reference>
<proteinExistence type="predicted"/>
<evidence type="ECO:0000313" key="2">
    <source>
        <dbReference type="EMBL" id="PIP53594.1"/>
    </source>
</evidence>
<keyword evidence="1" id="KW-1133">Transmembrane helix</keyword>
<evidence type="ECO:0000313" key="3">
    <source>
        <dbReference type="Proteomes" id="UP000229459"/>
    </source>
</evidence>